<accession>A0AC60QRP9</accession>
<reference evidence="1 2" key="1">
    <citation type="journal article" date="2020" name="Cell">
        <title>Large-Scale Comparative Analyses of Tick Genomes Elucidate Their Genetic Diversity and Vector Capacities.</title>
        <authorList>
            <consortium name="Tick Genome and Microbiome Consortium (TIGMIC)"/>
            <person name="Jia N."/>
            <person name="Wang J."/>
            <person name="Shi W."/>
            <person name="Du L."/>
            <person name="Sun Y."/>
            <person name="Zhan W."/>
            <person name="Jiang J.F."/>
            <person name="Wang Q."/>
            <person name="Zhang B."/>
            <person name="Ji P."/>
            <person name="Bell-Sakyi L."/>
            <person name="Cui X.M."/>
            <person name="Yuan T.T."/>
            <person name="Jiang B.G."/>
            <person name="Yang W.F."/>
            <person name="Lam T.T."/>
            <person name="Chang Q.C."/>
            <person name="Ding S.J."/>
            <person name="Wang X.J."/>
            <person name="Zhu J.G."/>
            <person name="Ruan X.D."/>
            <person name="Zhao L."/>
            <person name="Wei J.T."/>
            <person name="Ye R.Z."/>
            <person name="Que T.C."/>
            <person name="Du C.H."/>
            <person name="Zhou Y.H."/>
            <person name="Cheng J.X."/>
            <person name="Dai P.F."/>
            <person name="Guo W.B."/>
            <person name="Han X.H."/>
            <person name="Huang E.J."/>
            <person name="Li L.F."/>
            <person name="Wei W."/>
            <person name="Gao Y.C."/>
            <person name="Liu J.Z."/>
            <person name="Shao H.Z."/>
            <person name="Wang X."/>
            <person name="Wang C.C."/>
            <person name="Yang T.C."/>
            <person name="Huo Q.B."/>
            <person name="Li W."/>
            <person name="Chen H.Y."/>
            <person name="Chen S.E."/>
            <person name="Zhou L.G."/>
            <person name="Ni X.B."/>
            <person name="Tian J.H."/>
            <person name="Sheng Y."/>
            <person name="Liu T."/>
            <person name="Pan Y.S."/>
            <person name="Xia L.Y."/>
            <person name="Li J."/>
            <person name="Zhao F."/>
            <person name="Cao W.C."/>
        </authorList>
    </citation>
    <scope>NUCLEOTIDE SEQUENCE [LARGE SCALE GENOMIC DNA]</scope>
    <source>
        <strain evidence="1">Iper-2018</strain>
    </source>
</reference>
<keyword evidence="2" id="KW-1185">Reference proteome</keyword>
<organism evidence="1 2">
    <name type="scientific">Ixodes persulcatus</name>
    <name type="common">Taiga tick</name>
    <dbReference type="NCBI Taxonomy" id="34615"/>
    <lineage>
        <taxon>Eukaryota</taxon>
        <taxon>Metazoa</taxon>
        <taxon>Ecdysozoa</taxon>
        <taxon>Arthropoda</taxon>
        <taxon>Chelicerata</taxon>
        <taxon>Arachnida</taxon>
        <taxon>Acari</taxon>
        <taxon>Parasitiformes</taxon>
        <taxon>Ixodida</taxon>
        <taxon>Ixodoidea</taxon>
        <taxon>Ixodidae</taxon>
        <taxon>Ixodinae</taxon>
        <taxon>Ixodes</taxon>
    </lineage>
</organism>
<evidence type="ECO:0000313" key="2">
    <source>
        <dbReference type="Proteomes" id="UP000805193"/>
    </source>
</evidence>
<gene>
    <name evidence="1" type="ORF">HPB47_017123</name>
</gene>
<proteinExistence type="predicted"/>
<name>A0AC60QRP9_IXOPE</name>
<dbReference type="EMBL" id="JABSTQ010005973">
    <property type="protein sequence ID" value="KAG0438178.1"/>
    <property type="molecule type" value="Genomic_DNA"/>
</dbReference>
<evidence type="ECO:0000313" key="1">
    <source>
        <dbReference type="EMBL" id="KAG0438178.1"/>
    </source>
</evidence>
<comment type="caution">
    <text evidence="1">The sequence shown here is derived from an EMBL/GenBank/DDBJ whole genome shotgun (WGS) entry which is preliminary data.</text>
</comment>
<sequence>MTECLFTSGGALLLLPHATSFWIILLLIALQAAGYAGGETLQEVLTIDSFGMNRLFVMKGILGTAKIPFLLCAPALIELPDGFVDAYYESKTTSERHKNRSYNFKTESYVSLPSLRTKRLTDASVPTFLVRCVCFRSRKKTSEPYEVTLRLTAEPRLQHGRCTCPAGSAGYCNHLMAVLENVVLLQNGGYREAPEQLAPTELPQQWRRPRQAMAPELVMDLDWRMVADGRPDNPLPCRLYDTRKRARTESEQREATAKLGRSLQEFNISKSFVESLLEATPCTYVDTQFGRAPRGSAMEVQLALHPSSYKTLVSLESCERGRLAAPTPLCLFGGVDQWSPGPDDDVEFLEDLMLTAEGARNLERDTRQQANSPLWREARLNRLTASKFSLVLKRVHPWTYAGLRNIFRPKPFTSASVRYGTSKEGDAVRRYVEVVKKLGHDVVIYNCGIMPDDVLVPVKCMFLFTALTFTQVLGTSAV</sequence>
<protein>
    <submittedName>
        <fullName evidence="1">Uncharacterized protein</fullName>
    </submittedName>
</protein>
<dbReference type="Proteomes" id="UP000805193">
    <property type="component" value="Unassembled WGS sequence"/>
</dbReference>